<gene>
    <name evidence="1" type="ORF">E2C01_010598</name>
</gene>
<keyword evidence="2" id="KW-1185">Reference proteome</keyword>
<dbReference type="AlphaFoldDB" id="A0A5B7D8W5"/>
<dbReference type="Proteomes" id="UP000324222">
    <property type="component" value="Unassembled WGS sequence"/>
</dbReference>
<organism evidence="1 2">
    <name type="scientific">Portunus trituberculatus</name>
    <name type="common">Swimming crab</name>
    <name type="synonym">Neptunus trituberculatus</name>
    <dbReference type="NCBI Taxonomy" id="210409"/>
    <lineage>
        <taxon>Eukaryota</taxon>
        <taxon>Metazoa</taxon>
        <taxon>Ecdysozoa</taxon>
        <taxon>Arthropoda</taxon>
        <taxon>Crustacea</taxon>
        <taxon>Multicrustacea</taxon>
        <taxon>Malacostraca</taxon>
        <taxon>Eumalacostraca</taxon>
        <taxon>Eucarida</taxon>
        <taxon>Decapoda</taxon>
        <taxon>Pleocyemata</taxon>
        <taxon>Brachyura</taxon>
        <taxon>Eubrachyura</taxon>
        <taxon>Portunoidea</taxon>
        <taxon>Portunidae</taxon>
        <taxon>Portuninae</taxon>
        <taxon>Portunus</taxon>
    </lineage>
</organism>
<comment type="caution">
    <text evidence="1">The sequence shown here is derived from an EMBL/GenBank/DDBJ whole genome shotgun (WGS) entry which is preliminary data.</text>
</comment>
<name>A0A5B7D8W5_PORTR</name>
<protein>
    <submittedName>
        <fullName evidence="1">Uncharacterized protein</fullName>
    </submittedName>
</protein>
<evidence type="ECO:0000313" key="2">
    <source>
        <dbReference type="Proteomes" id="UP000324222"/>
    </source>
</evidence>
<proteinExistence type="predicted"/>
<reference evidence="1 2" key="1">
    <citation type="submission" date="2019-05" db="EMBL/GenBank/DDBJ databases">
        <title>Another draft genome of Portunus trituberculatus and its Hox gene families provides insights of decapod evolution.</title>
        <authorList>
            <person name="Jeong J.-H."/>
            <person name="Song I."/>
            <person name="Kim S."/>
            <person name="Choi T."/>
            <person name="Kim D."/>
            <person name="Ryu S."/>
            <person name="Kim W."/>
        </authorList>
    </citation>
    <scope>NUCLEOTIDE SEQUENCE [LARGE SCALE GENOMIC DNA]</scope>
    <source>
        <tissue evidence="1">Muscle</tissue>
    </source>
</reference>
<dbReference type="EMBL" id="VSRR010000617">
    <property type="protein sequence ID" value="MPC17734.1"/>
    <property type="molecule type" value="Genomic_DNA"/>
</dbReference>
<evidence type="ECO:0000313" key="1">
    <source>
        <dbReference type="EMBL" id="MPC17734.1"/>
    </source>
</evidence>
<sequence>MGPLSLMTPIKLQNITKQTNWLFSTLCVSGIHVLEMKCNYMKHEKHQQVYSRKWFRICITTHLLTTTQNFNLSAKLITLKQKHSPCRKAVAVLRPTMNTHLLIDGGDKDATPGRLEEAHHERLQHARISSSKREMENFDFVPFV</sequence>
<accession>A0A5B7D8W5</accession>